<feature type="compositionally biased region" description="Low complexity" evidence="1">
    <location>
        <begin position="1"/>
        <end position="26"/>
    </location>
</feature>
<evidence type="ECO:0000256" key="1">
    <source>
        <dbReference type="SAM" id="MobiDB-lite"/>
    </source>
</evidence>
<organism evidence="3 4">
    <name type="scientific">Halogranum amylolyticum</name>
    <dbReference type="NCBI Taxonomy" id="660520"/>
    <lineage>
        <taxon>Archaea</taxon>
        <taxon>Methanobacteriati</taxon>
        <taxon>Methanobacteriota</taxon>
        <taxon>Stenosarchaea group</taxon>
        <taxon>Halobacteria</taxon>
        <taxon>Halobacteriales</taxon>
        <taxon>Haloferacaceae</taxon>
    </lineage>
</organism>
<dbReference type="Pfam" id="PF24334">
    <property type="entry name" value="DUF7502"/>
    <property type="match status" value="1"/>
</dbReference>
<gene>
    <name evidence="3" type="ORF">SAMN04487948_104118</name>
</gene>
<keyword evidence="2" id="KW-0812">Transmembrane</keyword>
<keyword evidence="2" id="KW-0472">Membrane</keyword>
<feature type="region of interest" description="Disordered" evidence="1">
    <location>
        <begin position="240"/>
        <end position="285"/>
    </location>
</feature>
<accession>A0A1H8RN10</accession>
<dbReference type="RefSeq" id="WP_139246579.1">
    <property type="nucleotide sequence ID" value="NZ_FODV01000004.1"/>
</dbReference>
<sequence>MNGGSDASGATGTATGTGTRTAVAGSDTATGGERLAETQSPRTAVDEALREIRREGLKIAVVYSVVDAALATLLVNLAFHLFGTEWPLGPFLVDGTLPGTTLVAVGVGLLVGGVEFAVRRRRPIVEQFEAANPSVSELLRTARDAVAADRDSRMARVLYVEVLARLRETSSVDLVDLRRLSLTLVVVLVLSVASIQVAVVDLDLGGGDSSADSEADPSYDGLRDGSEVLGAAENVSAGDNEIDARISGAGEGDAPPGGASSSYDAGGVPSGDVESQQAGFSAAERLEDSELIRDYNLELRNETNA</sequence>
<evidence type="ECO:0000313" key="3">
    <source>
        <dbReference type="EMBL" id="SEO67578.1"/>
    </source>
</evidence>
<keyword evidence="2" id="KW-1133">Transmembrane helix</keyword>
<feature type="transmembrane region" description="Helical" evidence="2">
    <location>
        <begin position="60"/>
        <end position="79"/>
    </location>
</feature>
<reference evidence="4" key="1">
    <citation type="submission" date="2016-10" db="EMBL/GenBank/DDBJ databases">
        <authorList>
            <person name="Varghese N."/>
            <person name="Submissions S."/>
        </authorList>
    </citation>
    <scope>NUCLEOTIDE SEQUENCE [LARGE SCALE GENOMIC DNA]</scope>
    <source>
        <strain evidence="4">CGMCC 1.10121</strain>
    </source>
</reference>
<dbReference type="OrthoDB" id="308352at2157"/>
<feature type="transmembrane region" description="Helical" evidence="2">
    <location>
        <begin position="180"/>
        <end position="200"/>
    </location>
</feature>
<feature type="region of interest" description="Disordered" evidence="1">
    <location>
        <begin position="206"/>
        <end position="225"/>
    </location>
</feature>
<evidence type="ECO:0000256" key="2">
    <source>
        <dbReference type="SAM" id="Phobius"/>
    </source>
</evidence>
<feature type="region of interest" description="Disordered" evidence="1">
    <location>
        <begin position="1"/>
        <end position="43"/>
    </location>
</feature>
<feature type="transmembrane region" description="Helical" evidence="2">
    <location>
        <begin position="99"/>
        <end position="118"/>
    </location>
</feature>
<evidence type="ECO:0000313" key="4">
    <source>
        <dbReference type="Proteomes" id="UP000199126"/>
    </source>
</evidence>
<dbReference type="InterPro" id="IPR055925">
    <property type="entry name" value="DUF7502"/>
</dbReference>
<protein>
    <submittedName>
        <fullName evidence="3">Uncharacterized protein</fullName>
    </submittedName>
</protein>
<name>A0A1H8RN10_9EURY</name>
<dbReference type="Proteomes" id="UP000199126">
    <property type="component" value="Unassembled WGS sequence"/>
</dbReference>
<dbReference type="EMBL" id="FODV01000004">
    <property type="protein sequence ID" value="SEO67578.1"/>
    <property type="molecule type" value="Genomic_DNA"/>
</dbReference>
<dbReference type="AlphaFoldDB" id="A0A1H8RN10"/>
<feature type="compositionally biased region" description="Low complexity" evidence="1">
    <location>
        <begin position="252"/>
        <end position="262"/>
    </location>
</feature>
<proteinExistence type="predicted"/>
<keyword evidence="4" id="KW-1185">Reference proteome</keyword>